<gene>
    <name evidence="2" type="ORF">SAMN05660706_1191</name>
</gene>
<keyword evidence="1" id="KW-1133">Transmembrane helix</keyword>
<feature type="transmembrane region" description="Helical" evidence="1">
    <location>
        <begin position="21"/>
        <end position="37"/>
    </location>
</feature>
<dbReference type="Proteomes" id="UP000199584">
    <property type="component" value="Unassembled WGS sequence"/>
</dbReference>
<organism evidence="2 3">
    <name type="scientific">Desulfoscipio geothermicus DSM 3669</name>
    <dbReference type="NCBI Taxonomy" id="1121426"/>
    <lineage>
        <taxon>Bacteria</taxon>
        <taxon>Bacillati</taxon>
        <taxon>Bacillota</taxon>
        <taxon>Clostridia</taxon>
        <taxon>Eubacteriales</taxon>
        <taxon>Desulfallaceae</taxon>
        <taxon>Desulfoscipio</taxon>
    </lineage>
</organism>
<feature type="transmembrane region" description="Helical" evidence="1">
    <location>
        <begin position="43"/>
        <end position="59"/>
    </location>
</feature>
<feature type="transmembrane region" description="Helical" evidence="1">
    <location>
        <begin position="135"/>
        <end position="158"/>
    </location>
</feature>
<feature type="transmembrane region" description="Helical" evidence="1">
    <location>
        <begin position="95"/>
        <end position="114"/>
    </location>
</feature>
<dbReference type="AlphaFoldDB" id="A0A1I6DVR7"/>
<proteinExistence type="predicted"/>
<feature type="transmembrane region" description="Helical" evidence="1">
    <location>
        <begin position="178"/>
        <end position="202"/>
    </location>
</feature>
<keyword evidence="3" id="KW-1185">Reference proteome</keyword>
<keyword evidence="1" id="KW-0812">Transmembrane</keyword>
<feature type="transmembrane region" description="Helical" evidence="1">
    <location>
        <begin position="209"/>
        <end position="231"/>
    </location>
</feature>
<accession>A0A1I6DVR7</accession>
<evidence type="ECO:0000313" key="3">
    <source>
        <dbReference type="Proteomes" id="UP000199584"/>
    </source>
</evidence>
<name>A0A1I6DVR7_9FIRM</name>
<protein>
    <submittedName>
        <fullName evidence="2">Uncharacterized protein</fullName>
    </submittedName>
</protein>
<dbReference type="EMBL" id="FOYM01000019">
    <property type="protein sequence ID" value="SFR09594.1"/>
    <property type="molecule type" value="Genomic_DNA"/>
</dbReference>
<reference evidence="3" key="1">
    <citation type="submission" date="2016-10" db="EMBL/GenBank/DDBJ databases">
        <authorList>
            <person name="Varghese N."/>
            <person name="Submissions S."/>
        </authorList>
    </citation>
    <scope>NUCLEOTIDE SEQUENCE [LARGE SCALE GENOMIC DNA]</scope>
    <source>
        <strain evidence="3">DSM 3669</strain>
    </source>
</reference>
<evidence type="ECO:0000256" key="1">
    <source>
        <dbReference type="SAM" id="Phobius"/>
    </source>
</evidence>
<sequence length="241" mass="26736">MAIAEFQSLFGRKVRQLKKPILLSMTLGSVIVVFYPHPLLELLVSYIVIFAILYSIPFADRGTRIVCLGLLGVGAYLMYHSGASLEYWFKAIGKNVSLLVLLVTVPLLGMPLKTGGYTKVLDGLTARYMKKRWQIYWVPAIFSHVLGVFMNIGAAPLTYEITARDSVLNYPGILTKSISRGVGTIFFWSPNTVAVALVLGYLNVSWPHFFHFGISFAVIALILGYLSDLIINKNPESVKIS</sequence>
<feature type="transmembrane region" description="Helical" evidence="1">
    <location>
        <begin position="66"/>
        <end position="89"/>
    </location>
</feature>
<keyword evidence="1" id="KW-0472">Membrane</keyword>
<dbReference type="STRING" id="39060.SAMN05660706_1191"/>
<evidence type="ECO:0000313" key="2">
    <source>
        <dbReference type="EMBL" id="SFR09594.1"/>
    </source>
</evidence>
<dbReference type="RefSeq" id="WP_092484409.1">
    <property type="nucleotide sequence ID" value="NZ_FOYM01000019.1"/>
</dbReference>
<dbReference type="OrthoDB" id="3171527at2"/>